<dbReference type="InterPro" id="IPR035919">
    <property type="entry name" value="EAL_sf"/>
</dbReference>
<accession>A0A265NBH8</accession>
<dbReference type="SUPFAM" id="SSF141868">
    <property type="entry name" value="EAL domain-like"/>
    <property type="match status" value="1"/>
</dbReference>
<dbReference type="PANTHER" id="PTHR33121">
    <property type="entry name" value="CYCLIC DI-GMP PHOSPHODIESTERASE PDEF"/>
    <property type="match status" value="1"/>
</dbReference>
<sequence length="152" mass="17309">MFSVCQGTEALFDLDMSSIEKACHTDYKVFGEALLFINVFPSTLIHTEFISRIQKIKEGATFTPSQIVFEISEAERKHDFKSLSESVEILKKEGYLIGLDNIGKGDATLRSIFEYEPDIIKFDRFFAGSLKSSEKNQQYMSKIIKVFLGRSI</sequence>
<dbReference type="Proteomes" id="UP000216498">
    <property type="component" value="Unassembled WGS sequence"/>
</dbReference>
<dbReference type="PROSITE" id="PS50883">
    <property type="entry name" value="EAL"/>
    <property type="match status" value="1"/>
</dbReference>
<dbReference type="InterPro" id="IPR001633">
    <property type="entry name" value="EAL_dom"/>
</dbReference>
<evidence type="ECO:0000313" key="3">
    <source>
        <dbReference type="Proteomes" id="UP000216498"/>
    </source>
</evidence>
<dbReference type="AlphaFoldDB" id="A0A265NBH8"/>
<gene>
    <name evidence="2" type="ORF">CIL03_06660</name>
</gene>
<keyword evidence="3" id="KW-1185">Reference proteome</keyword>
<evidence type="ECO:0000259" key="1">
    <source>
        <dbReference type="PROSITE" id="PS50883"/>
    </source>
</evidence>
<dbReference type="GO" id="GO:0071111">
    <property type="term" value="F:cyclic-guanylate-specific phosphodiesterase activity"/>
    <property type="evidence" value="ECO:0007669"/>
    <property type="project" value="InterPro"/>
</dbReference>
<dbReference type="Gene3D" id="3.20.20.450">
    <property type="entry name" value="EAL domain"/>
    <property type="match status" value="1"/>
</dbReference>
<dbReference type="Pfam" id="PF00563">
    <property type="entry name" value="EAL"/>
    <property type="match status" value="1"/>
</dbReference>
<dbReference type="InterPro" id="IPR050706">
    <property type="entry name" value="Cyclic-di-GMP_PDE-like"/>
</dbReference>
<organism evidence="2 3">
    <name type="scientific">Virgibacillus indicus</name>
    <dbReference type="NCBI Taxonomy" id="2024554"/>
    <lineage>
        <taxon>Bacteria</taxon>
        <taxon>Bacillati</taxon>
        <taxon>Bacillota</taxon>
        <taxon>Bacilli</taxon>
        <taxon>Bacillales</taxon>
        <taxon>Bacillaceae</taxon>
        <taxon>Virgibacillus</taxon>
    </lineage>
</organism>
<reference evidence="2 3" key="1">
    <citation type="submission" date="2017-08" db="EMBL/GenBank/DDBJ databases">
        <title>Virgibacillus indicus sp. nov. and Virgibacillus profoundi sp. nov, two moderately halophilic bacteria isolated from marine sediment by using the Microfluidic Streak Plate.</title>
        <authorList>
            <person name="Xu B."/>
            <person name="Hu B."/>
            <person name="Wang J."/>
            <person name="Zhu Y."/>
            <person name="Huang L."/>
            <person name="Du W."/>
            <person name="Huang Y."/>
        </authorList>
    </citation>
    <scope>NUCLEOTIDE SEQUENCE [LARGE SCALE GENOMIC DNA]</scope>
    <source>
        <strain evidence="2 3">IO3-P2-C2</strain>
    </source>
</reference>
<feature type="domain" description="EAL" evidence="1">
    <location>
        <begin position="1"/>
        <end position="152"/>
    </location>
</feature>
<evidence type="ECO:0000313" key="2">
    <source>
        <dbReference type="EMBL" id="OZU89392.1"/>
    </source>
</evidence>
<protein>
    <recommendedName>
        <fullName evidence="1">EAL domain-containing protein</fullName>
    </recommendedName>
</protein>
<proteinExistence type="predicted"/>
<comment type="caution">
    <text evidence="2">The sequence shown here is derived from an EMBL/GenBank/DDBJ whole genome shotgun (WGS) entry which is preliminary data.</text>
</comment>
<dbReference type="EMBL" id="NPMS01000002">
    <property type="protein sequence ID" value="OZU89392.1"/>
    <property type="molecule type" value="Genomic_DNA"/>
</dbReference>
<dbReference type="PANTHER" id="PTHR33121:SF76">
    <property type="entry name" value="SIGNALING PROTEIN"/>
    <property type="match status" value="1"/>
</dbReference>
<name>A0A265NBH8_9BACI</name>